<protein>
    <submittedName>
        <fullName evidence="3">Uncharacterized protein</fullName>
    </submittedName>
</protein>
<dbReference type="EMBL" id="JAZGQO010000004">
    <property type="protein sequence ID" value="KAK6187302.1"/>
    <property type="molecule type" value="Genomic_DNA"/>
</dbReference>
<accession>A0AAN8PW91</accession>
<comment type="caution">
    <text evidence="3">The sequence shown here is derived from an EMBL/GenBank/DDBJ whole genome shotgun (WGS) entry which is preliminary data.</text>
</comment>
<reference evidence="3 4" key="1">
    <citation type="submission" date="2024-01" db="EMBL/GenBank/DDBJ databases">
        <title>The genome of the rayed Mediterranean limpet Patella caerulea (Linnaeus, 1758).</title>
        <authorList>
            <person name="Anh-Thu Weber A."/>
            <person name="Halstead-Nussloch G."/>
        </authorList>
    </citation>
    <scope>NUCLEOTIDE SEQUENCE [LARGE SCALE GENOMIC DNA]</scope>
    <source>
        <strain evidence="3">AATW-2023a</strain>
        <tissue evidence="3">Whole specimen</tissue>
    </source>
</reference>
<feature type="region of interest" description="Disordered" evidence="1">
    <location>
        <begin position="353"/>
        <end position="375"/>
    </location>
</feature>
<proteinExistence type="predicted"/>
<keyword evidence="4" id="KW-1185">Reference proteome</keyword>
<sequence length="394" mass="44294">MDILTCLTVCGILSILGTLLQIASYVAPMWLWISRGNFYLGVGLWYTAGCGTNCTITSTNTPTFSVESNAYYSVWQWNVLRGFETACLIGGVLLCIALTILRIGWTTWDNVRTLKMGVILLSVITWVCVFVGVAIFAGYYHAIISDSSSQFGSASFPWAWIMTLIAGIIFVIVTVLLIVCGRERDPMAKIPISGDPKMALTPTMINANNGKKYFVPSPYTDDRRSGNVSEDSMGFRDDKPLHNGYGNRAYASDVYTTDDHNYKPFGYRPRSYAEPNALSFAPVKRPHSYAEPLTGPSLFSRDPDARAYHSNNDRRVIPYEKPAYTREYFRESRFPEERADPVYSHYVERPRPPAGARSVLPPLNHLPTDNKYTDEVRSGSGTSYIYRPYVLQKY</sequence>
<gene>
    <name evidence="3" type="ORF">SNE40_005363</name>
</gene>
<organism evidence="3 4">
    <name type="scientific">Patella caerulea</name>
    <name type="common">Rayed Mediterranean limpet</name>
    <dbReference type="NCBI Taxonomy" id="87958"/>
    <lineage>
        <taxon>Eukaryota</taxon>
        <taxon>Metazoa</taxon>
        <taxon>Spiralia</taxon>
        <taxon>Lophotrochozoa</taxon>
        <taxon>Mollusca</taxon>
        <taxon>Gastropoda</taxon>
        <taxon>Patellogastropoda</taxon>
        <taxon>Patelloidea</taxon>
        <taxon>Patellidae</taxon>
        <taxon>Patella</taxon>
    </lineage>
</organism>
<evidence type="ECO:0000313" key="3">
    <source>
        <dbReference type="EMBL" id="KAK6187302.1"/>
    </source>
</evidence>
<keyword evidence="2" id="KW-1133">Transmembrane helix</keyword>
<evidence type="ECO:0000256" key="1">
    <source>
        <dbReference type="SAM" id="MobiDB-lite"/>
    </source>
</evidence>
<keyword evidence="2" id="KW-0472">Membrane</keyword>
<name>A0AAN8PW91_PATCE</name>
<evidence type="ECO:0000313" key="4">
    <source>
        <dbReference type="Proteomes" id="UP001347796"/>
    </source>
</evidence>
<feature type="transmembrane region" description="Helical" evidence="2">
    <location>
        <begin position="83"/>
        <end position="105"/>
    </location>
</feature>
<dbReference type="Proteomes" id="UP001347796">
    <property type="component" value="Unassembled WGS sequence"/>
</dbReference>
<feature type="transmembrane region" description="Helical" evidence="2">
    <location>
        <begin position="160"/>
        <end position="180"/>
    </location>
</feature>
<feature type="transmembrane region" description="Helical" evidence="2">
    <location>
        <begin position="117"/>
        <end position="140"/>
    </location>
</feature>
<feature type="transmembrane region" description="Helical" evidence="2">
    <location>
        <begin position="7"/>
        <end position="33"/>
    </location>
</feature>
<dbReference type="AlphaFoldDB" id="A0AAN8PW91"/>
<keyword evidence="2" id="KW-0812">Transmembrane</keyword>
<evidence type="ECO:0000256" key="2">
    <source>
        <dbReference type="SAM" id="Phobius"/>
    </source>
</evidence>